<dbReference type="AlphaFoldDB" id="A0A9P7KI29"/>
<keyword evidence="8" id="KW-1133">Transmembrane helix</keyword>
<keyword evidence="11" id="KW-0503">Monooxygenase</keyword>
<proteinExistence type="inferred from homology"/>
<dbReference type="InterPro" id="IPR036396">
    <property type="entry name" value="Cyt_P450_sf"/>
</dbReference>
<keyword evidence="10" id="KW-0408">Iron</keyword>
<sequence length="350" mass="40030">MLLIFVQTALVLSALWTSWQFIRRFVVKTDLDNIPGPPSTSFLTGNFGQLFNINGWEFHREIGEKFGNVILLKGLFGANQLYVTDSKALHHILVKDQNIFEESDSFFATNHLVFGEGLIACHGEQHRKQRKMLNPVFSINHLRHMVPIFYEIANKLHASIGTYVADSPREVDVLQWMTRAALEMIGQSGLGFSFDSLVEGHAEHPYSKSIKELLPTMFTMRFARVLLLTTLVKLGPPKFRRVMVELLPFKNVQKLKNMVDIMEKTSVDILEGKKNALQRGESAMMEQVGQGKDIMSILKVQEKLRRELQEAREQYGEIPHDELVALPYLDAICRETLRLYGIPDLTLYII</sequence>
<dbReference type="GO" id="GO:0016705">
    <property type="term" value="F:oxidoreductase activity, acting on paired donors, with incorporation or reduction of molecular oxygen"/>
    <property type="evidence" value="ECO:0007669"/>
    <property type="project" value="InterPro"/>
</dbReference>
<evidence type="ECO:0000313" key="15">
    <source>
        <dbReference type="Proteomes" id="UP000717328"/>
    </source>
</evidence>
<evidence type="ECO:0000256" key="3">
    <source>
        <dbReference type="ARBA" id="ARBA00004721"/>
    </source>
</evidence>
<evidence type="ECO:0008006" key="16">
    <source>
        <dbReference type="Google" id="ProtNLM"/>
    </source>
</evidence>
<dbReference type="GO" id="GO:0020037">
    <property type="term" value="F:heme binding"/>
    <property type="evidence" value="ECO:0007669"/>
    <property type="project" value="InterPro"/>
</dbReference>
<dbReference type="Pfam" id="PF00067">
    <property type="entry name" value="p450"/>
    <property type="match status" value="2"/>
</dbReference>
<keyword evidence="12" id="KW-0472">Membrane</keyword>
<keyword evidence="9" id="KW-0560">Oxidoreductase</keyword>
<evidence type="ECO:0000256" key="11">
    <source>
        <dbReference type="ARBA" id="ARBA00023033"/>
    </source>
</evidence>
<evidence type="ECO:0000256" key="13">
    <source>
        <dbReference type="SAM" id="SignalP"/>
    </source>
</evidence>
<evidence type="ECO:0000256" key="1">
    <source>
        <dbReference type="ARBA" id="ARBA00001971"/>
    </source>
</evidence>
<keyword evidence="5" id="KW-0349">Heme</keyword>
<dbReference type="GO" id="GO:0004497">
    <property type="term" value="F:monooxygenase activity"/>
    <property type="evidence" value="ECO:0007669"/>
    <property type="project" value="UniProtKB-KW"/>
</dbReference>
<evidence type="ECO:0000256" key="4">
    <source>
        <dbReference type="ARBA" id="ARBA00010617"/>
    </source>
</evidence>
<evidence type="ECO:0000313" key="14">
    <source>
        <dbReference type="EMBL" id="KAG5653381.1"/>
    </source>
</evidence>
<evidence type="ECO:0000256" key="9">
    <source>
        <dbReference type="ARBA" id="ARBA00023002"/>
    </source>
</evidence>
<dbReference type="Gene3D" id="1.10.630.10">
    <property type="entry name" value="Cytochrome P450"/>
    <property type="match status" value="2"/>
</dbReference>
<evidence type="ECO:0000256" key="10">
    <source>
        <dbReference type="ARBA" id="ARBA00023004"/>
    </source>
</evidence>
<dbReference type="OrthoDB" id="1470350at2759"/>
<feature type="chain" id="PRO_5040400699" description="Cytochrome P450" evidence="13">
    <location>
        <begin position="25"/>
        <end position="350"/>
    </location>
</feature>
<name>A0A9P7KI29_9AGAR</name>
<dbReference type="Proteomes" id="UP000717328">
    <property type="component" value="Unassembled WGS sequence"/>
</dbReference>
<dbReference type="SUPFAM" id="SSF48264">
    <property type="entry name" value="Cytochrome P450"/>
    <property type="match status" value="1"/>
</dbReference>
<keyword evidence="13" id="KW-0732">Signal</keyword>
<comment type="cofactor">
    <cofactor evidence="1">
        <name>heme</name>
        <dbReference type="ChEBI" id="CHEBI:30413"/>
    </cofactor>
</comment>
<dbReference type="EMBL" id="JABCKI010000056">
    <property type="protein sequence ID" value="KAG5653381.1"/>
    <property type="molecule type" value="Genomic_DNA"/>
</dbReference>
<organism evidence="14 15">
    <name type="scientific">Sphagnurus paluster</name>
    <dbReference type="NCBI Taxonomy" id="117069"/>
    <lineage>
        <taxon>Eukaryota</taxon>
        <taxon>Fungi</taxon>
        <taxon>Dikarya</taxon>
        <taxon>Basidiomycota</taxon>
        <taxon>Agaricomycotina</taxon>
        <taxon>Agaricomycetes</taxon>
        <taxon>Agaricomycetidae</taxon>
        <taxon>Agaricales</taxon>
        <taxon>Tricholomatineae</taxon>
        <taxon>Lyophyllaceae</taxon>
        <taxon>Sphagnurus</taxon>
    </lineage>
</organism>
<comment type="subcellular location">
    <subcellularLocation>
        <location evidence="2">Membrane</location>
    </subcellularLocation>
</comment>
<dbReference type="PANTHER" id="PTHR24305">
    <property type="entry name" value="CYTOCHROME P450"/>
    <property type="match status" value="1"/>
</dbReference>
<comment type="similarity">
    <text evidence="4">Belongs to the cytochrome P450 family.</text>
</comment>
<evidence type="ECO:0000256" key="5">
    <source>
        <dbReference type="ARBA" id="ARBA00022617"/>
    </source>
</evidence>
<feature type="signal peptide" evidence="13">
    <location>
        <begin position="1"/>
        <end position="24"/>
    </location>
</feature>
<evidence type="ECO:0000256" key="6">
    <source>
        <dbReference type="ARBA" id="ARBA00022692"/>
    </source>
</evidence>
<dbReference type="PANTHER" id="PTHR24305:SF166">
    <property type="entry name" value="CYTOCHROME P450 12A4, MITOCHONDRIAL-RELATED"/>
    <property type="match status" value="1"/>
</dbReference>
<accession>A0A9P7KI29</accession>
<comment type="caution">
    <text evidence="14">The sequence shown here is derived from an EMBL/GenBank/DDBJ whole genome shotgun (WGS) entry which is preliminary data.</text>
</comment>
<dbReference type="GO" id="GO:0016020">
    <property type="term" value="C:membrane"/>
    <property type="evidence" value="ECO:0007669"/>
    <property type="project" value="UniProtKB-SubCell"/>
</dbReference>
<evidence type="ECO:0000256" key="12">
    <source>
        <dbReference type="ARBA" id="ARBA00023136"/>
    </source>
</evidence>
<dbReference type="InterPro" id="IPR001128">
    <property type="entry name" value="Cyt_P450"/>
</dbReference>
<keyword evidence="7" id="KW-0479">Metal-binding</keyword>
<reference evidence="14" key="1">
    <citation type="submission" date="2021-02" db="EMBL/GenBank/DDBJ databases">
        <authorList>
            <person name="Nieuwenhuis M."/>
            <person name="Van De Peppel L.J.J."/>
        </authorList>
    </citation>
    <scope>NUCLEOTIDE SEQUENCE</scope>
    <source>
        <strain evidence="14">D49</strain>
    </source>
</reference>
<keyword evidence="15" id="KW-1185">Reference proteome</keyword>
<comment type="pathway">
    <text evidence="3">Secondary metabolite biosynthesis; terpenoid biosynthesis.</text>
</comment>
<evidence type="ECO:0000256" key="7">
    <source>
        <dbReference type="ARBA" id="ARBA00022723"/>
    </source>
</evidence>
<gene>
    <name evidence="14" type="ORF">H0H81_000768</name>
</gene>
<reference evidence="14" key="2">
    <citation type="submission" date="2021-10" db="EMBL/GenBank/DDBJ databases">
        <title>Phylogenomics reveals ancestral predisposition of the termite-cultivated fungus Termitomyces towards a domesticated lifestyle.</title>
        <authorList>
            <person name="Auxier B."/>
            <person name="Grum-Grzhimaylo A."/>
            <person name="Cardenas M.E."/>
            <person name="Lodge J.D."/>
            <person name="Laessoe T."/>
            <person name="Pedersen O."/>
            <person name="Smith M.E."/>
            <person name="Kuyper T.W."/>
            <person name="Franco-Molano E.A."/>
            <person name="Baroni T.J."/>
            <person name="Aanen D.K."/>
        </authorList>
    </citation>
    <scope>NUCLEOTIDE SEQUENCE</scope>
    <source>
        <strain evidence="14">D49</strain>
    </source>
</reference>
<keyword evidence="6" id="KW-0812">Transmembrane</keyword>
<dbReference type="GO" id="GO:0005506">
    <property type="term" value="F:iron ion binding"/>
    <property type="evidence" value="ECO:0007669"/>
    <property type="project" value="InterPro"/>
</dbReference>
<protein>
    <recommendedName>
        <fullName evidence="16">Cytochrome P450</fullName>
    </recommendedName>
</protein>
<evidence type="ECO:0000256" key="8">
    <source>
        <dbReference type="ARBA" id="ARBA00022989"/>
    </source>
</evidence>
<dbReference type="InterPro" id="IPR050121">
    <property type="entry name" value="Cytochrome_P450_monoxygenase"/>
</dbReference>
<evidence type="ECO:0000256" key="2">
    <source>
        <dbReference type="ARBA" id="ARBA00004370"/>
    </source>
</evidence>